<gene>
    <name evidence="1" type="ORF">DFR28_10899</name>
</gene>
<dbReference type="AlphaFoldDB" id="A0A395JI18"/>
<dbReference type="Proteomes" id="UP000253083">
    <property type="component" value="Unassembled WGS sequence"/>
</dbReference>
<evidence type="ECO:0000313" key="2">
    <source>
        <dbReference type="Proteomes" id="UP000253083"/>
    </source>
</evidence>
<sequence>MIRRLIETLIIESFEKNNISHTIKNQTGDFFYLSDLISKTLTESSWNLSRNARQALPKLKDIGDKSAHSRRFNAVRNDIDKINPQIRVVVQELVYLAGLK</sequence>
<name>A0A395JI18_9GAMM</name>
<proteinExistence type="predicted"/>
<evidence type="ECO:0008006" key="3">
    <source>
        <dbReference type="Google" id="ProtNLM"/>
    </source>
</evidence>
<protein>
    <recommendedName>
        <fullName evidence="3">DUF4145 domain-containing protein</fullName>
    </recommendedName>
</protein>
<comment type="caution">
    <text evidence="1">The sequence shown here is derived from an EMBL/GenBank/DDBJ whole genome shotgun (WGS) entry which is preliminary data.</text>
</comment>
<dbReference type="InParanoid" id="A0A395JI18"/>
<dbReference type="EMBL" id="QNRT01000008">
    <property type="protein sequence ID" value="RBP48370.1"/>
    <property type="molecule type" value="Genomic_DNA"/>
</dbReference>
<organism evidence="1 2">
    <name type="scientific">Arenicella xantha</name>
    <dbReference type="NCBI Taxonomy" id="644221"/>
    <lineage>
        <taxon>Bacteria</taxon>
        <taxon>Pseudomonadati</taxon>
        <taxon>Pseudomonadota</taxon>
        <taxon>Gammaproteobacteria</taxon>
        <taxon>Arenicellales</taxon>
        <taxon>Arenicellaceae</taxon>
        <taxon>Arenicella</taxon>
    </lineage>
</organism>
<reference evidence="1 2" key="1">
    <citation type="submission" date="2018-06" db="EMBL/GenBank/DDBJ databases">
        <title>Genomic Encyclopedia of Type Strains, Phase IV (KMG-IV): sequencing the most valuable type-strain genomes for metagenomic binning, comparative biology and taxonomic classification.</title>
        <authorList>
            <person name="Goeker M."/>
        </authorList>
    </citation>
    <scope>NUCLEOTIDE SEQUENCE [LARGE SCALE GENOMIC DNA]</scope>
    <source>
        <strain evidence="1 2">DSM 24032</strain>
    </source>
</reference>
<keyword evidence="2" id="KW-1185">Reference proteome</keyword>
<accession>A0A395JI18</accession>
<evidence type="ECO:0000313" key="1">
    <source>
        <dbReference type="EMBL" id="RBP48370.1"/>
    </source>
</evidence>